<evidence type="ECO:0000259" key="2">
    <source>
        <dbReference type="Pfam" id="PF05970"/>
    </source>
</evidence>
<protein>
    <recommendedName>
        <fullName evidence="1">ATP-dependent DNA helicase</fullName>
        <ecNumber evidence="1">5.6.2.3</ecNumber>
    </recommendedName>
</protein>
<dbReference type="PANTHER" id="PTHR10492">
    <property type="match status" value="1"/>
</dbReference>
<dbReference type="InterPro" id="IPR010285">
    <property type="entry name" value="DNA_helicase_pif1-like_DEAD"/>
</dbReference>
<dbReference type="EC" id="5.6.2.3" evidence="1"/>
<reference evidence="4" key="2">
    <citation type="submission" date="2025-08" db="UniProtKB">
        <authorList>
            <consortium name="RefSeq"/>
        </authorList>
    </citation>
    <scope>IDENTIFICATION</scope>
    <source>
        <tissue evidence="4">Leaf</tissue>
    </source>
</reference>
<dbReference type="GO" id="GO:0000723">
    <property type="term" value="P:telomere maintenance"/>
    <property type="evidence" value="ECO:0007669"/>
    <property type="project" value="InterPro"/>
</dbReference>
<keyword evidence="1" id="KW-0378">Hydrolase</keyword>
<evidence type="ECO:0000313" key="4">
    <source>
        <dbReference type="RefSeq" id="XP_009771470.1"/>
    </source>
</evidence>
<dbReference type="RefSeq" id="XP_009771470.1">
    <property type="nucleotide sequence ID" value="XM_009773168.1"/>
</dbReference>
<keyword evidence="3" id="KW-1185">Reference proteome</keyword>
<dbReference type="GO" id="GO:0006281">
    <property type="term" value="P:DNA repair"/>
    <property type="evidence" value="ECO:0007669"/>
    <property type="project" value="UniProtKB-KW"/>
</dbReference>
<keyword evidence="1" id="KW-0547">Nucleotide-binding</keyword>
<sequence length="621" mass="71946">MEYQFARWVSPPEAVWRIFAFPISEMIPNVYHLQLHLDGQQIVSFKNTDNISRIVNNPMIKKTMLTEFFRMNSENENAITLNLLYREFPEYFVWSTTYKMWSRRQQGYAIGRVVTCHPTEGERYYLRLLLMNVRGPKSYKNLRTVNGITCGTFREAAEKRGLLLCDNNLIECMSEAVSYQMPHSLRHLFVVLLVYCNSANPRELWKKFEIPMSEDFNKYPNMHTREIRHKVLNHINDILHSMGRYINEFELTQGKIQPSATAKEAKDVHFERNIIVTEQDLLLPYKLNIEQKRAYNVILDRIFSNKLGAFFIDGPGGTGKSFLYRALLATVRHRGFIALATASSGVAAPLLPGGLTAHFRFKIPIDADGNFSCNISKQSSLASLIRDEKLIVWDEISMAKKEMVEALDLLLRDLMETTMLFGGKVVVFSDDFRQTLPVVRGGQRKDFVRESLLCSEIWHQLEKLQLSENMRAKTDTTFCEYLMRIGNGKENKNDKNKIEIPRPLIIPFTTEKDSLNHLFKVTYPDLYLTHSNISFITSRAILTTKNDFVDEINDMLIAQFTADEKVYLATDETIDPKDQSEYDDFLHALNPPGLPPYKLCLKKKLSNYIIKKFESLQRFVQ</sequence>
<dbReference type="GO" id="GO:0016887">
    <property type="term" value="F:ATP hydrolysis activity"/>
    <property type="evidence" value="ECO:0007669"/>
    <property type="project" value="RHEA"/>
</dbReference>
<feature type="domain" description="DNA helicase Pif1-like DEAD-box helicase" evidence="2">
    <location>
        <begin position="286"/>
        <end position="495"/>
    </location>
</feature>
<evidence type="ECO:0000256" key="1">
    <source>
        <dbReference type="RuleBase" id="RU363044"/>
    </source>
</evidence>
<keyword evidence="1" id="KW-0227">DNA damage</keyword>
<keyword evidence="1" id="KW-0067">ATP-binding</keyword>
<dbReference type="Pfam" id="PF05970">
    <property type="entry name" value="PIF1"/>
    <property type="match status" value="1"/>
</dbReference>
<comment type="similarity">
    <text evidence="1">Belongs to the helicase family.</text>
</comment>
<dbReference type="AlphaFoldDB" id="A0A1U7WB67"/>
<dbReference type="GO" id="GO:0043139">
    <property type="term" value="F:5'-3' DNA helicase activity"/>
    <property type="evidence" value="ECO:0007669"/>
    <property type="project" value="UniProtKB-EC"/>
</dbReference>
<comment type="cofactor">
    <cofactor evidence="1">
        <name>Mg(2+)</name>
        <dbReference type="ChEBI" id="CHEBI:18420"/>
    </cofactor>
</comment>
<gene>
    <name evidence="4" type="primary">LOC104221996</name>
</gene>
<reference evidence="3" key="1">
    <citation type="journal article" date="2013" name="Genome Biol.">
        <title>Reference genomes and transcriptomes of Nicotiana sylvestris and Nicotiana tomentosiformis.</title>
        <authorList>
            <person name="Sierro N."/>
            <person name="Battey J.N."/>
            <person name="Ouadi S."/>
            <person name="Bovet L."/>
            <person name="Goepfert S."/>
            <person name="Bakaher N."/>
            <person name="Peitsch M.C."/>
            <person name="Ivanov N.V."/>
        </authorList>
    </citation>
    <scope>NUCLEOTIDE SEQUENCE [LARGE SCALE GENOMIC DNA]</scope>
</reference>
<keyword evidence="1" id="KW-0233">DNA recombination</keyword>
<dbReference type="GO" id="GO:0005524">
    <property type="term" value="F:ATP binding"/>
    <property type="evidence" value="ECO:0007669"/>
    <property type="project" value="UniProtKB-KW"/>
</dbReference>
<accession>A0A1U7WB67</accession>
<comment type="catalytic activity">
    <reaction evidence="1">
        <text>ATP + H2O = ADP + phosphate + H(+)</text>
        <dbReference type="Rhea" id="RHEA:13065"/>
        <dbReference type="ChEBI" id="CHEBI:15377"/>
        <dbReference type="ChEBI" id="CHEBI:15378"/>
        <dbReference type="ChEBI" id="CHEBI:30616"/>
        <dbReference type="ChEBI" id="CHEBI:43474"/>
        <dbReference type="ChEBI" id="CHEBI:456216"/>
        <dbReference type="EC" id="5.6.2.3"/>
    </reaction>
</comment>
<evidence type="ECO:0000313" key="3">
    <source>
        <dbReference type="Proteomes" id="UP000189701"/>
    </source>
</evidence>
<name>A0A1U7WB67_NICSY</name>
<dbReference type="InterPro" id="IPR027417">
    <property type="entry name" value="P-loop_NTPase"/>
</dbReference>
<dbReference type="PANTHER" id="PTHR10492:SF100">
    <property type="entry name" value="ATP-DEPENDENT DNA HELICASE"/>
    <property type="match status" value="1"/>
</dbReference>
<dbReference type="Proteomes" id="UP000189701">
    <property type="component" value="Unplaced"/>
</dbReference>
<organism evidence="3 4">
    <name type="scientific">Nicotiana sylvestris</name>
    <name type="common">Wood tobacco</name>
    <name type="synonym">South American tobacco</name>
    <dbReference type="NCBI Taxonomy" id="4096"/>
    <lineage>
        <taxon>Eukaryota</taxon>
        <taxon>Viridiplantae</taxon>
        <taxon>Streptophyta</taxon>
        <taxon>Embryophyta</taxon>
        <taxon>Tracheophyta</taxon>
        <taxon>Spermatophyta</taxon>
        <taxon>Magnoliopsida</taxon>
        <taxon>eudicotyledons</taxon>
        <taxon>Gunneridae</taxon>
        <taxon>Pentapetalae</taxon>
        <taxon>asterids</taxon>
        <taxon>lamiids</taxon>
        <taxon>Solanales</taxon>
        <taxon>Solanaceae</taxon>
        <taxon>Nicotianoideae</taxon>
        <taxon>Nicotianeae</taxon>
        <taxon>Nicotiana</taxon>
    </lineage>
</organism>
<dbReference type="GO" id="GO:0006310">
    <property type="term" value="P:DNA recombination"/>
    <property type="evidence" value="ECO:0007669"/>
    <property type="project" value="UniProtKB-KW"/>
</dbReference>
<keyword evidence="1" id="KW-0347">Helicase</keyword>
<dbReference type="Gene3D" id="3.40.50.300">
    <property type="entry name" value="P-loop containing nucleotide triphosphate hydrolases"/>
    <property type="match status" value="1"/>
</dbReference>
<dbReference type="STRING" id="4096.A0A1U7WB67"/>
<keyword evidence="1" id="KW-0234">DNA repair</keyword>
<dbReference type="eggNOG" id="KOG0987">
    <property type="taxonomic scope" value="Eukaryota"/>
</dbReference>
<dbReference type="SUPFAM" id="SSF52540">
    <property type="entry name" value="P-loop containing nucleoside triphosphate hydrolases"/>
    <property type="match status" value="2"/>
</dbReference>
<proteinExistence type="inferred from homology"/>